<feature type="compositionally biased region" description="Acidic residues" evidence="1">
    <location>
        <begin position="72"/>
        <end position="86"/>
    </location>
</feature>
<reference evidence="2 3" key="1">
    <citation type="submission" date="2016-10" db="EMBL/GenBank/DDBJ databases">
        <title>Rodentibacter gen. nov. and new species.</title>
        <authorList>
            <person name="Christensen H."/>
        </authorList>
    </citation>
    <scope>NUCLEOTIDE SEQUENCE [LARGE SCALE GENOMIC DNA]</scope>
    <source>
        <strain evidence="2 3">Ac69</strain>
    </source>
</reference>
<dbReference type="AlphaFoldDB" id="A0A1V3IBG6"/>
<dbReference type="RefSeq" id="WP_077426548.1">
    <property type="nucleotide sequence ID" value="NZ_MLHH01000004.1"/>
</dbReference>
<organism evidence="2 3">
    <name type="scientific">Rodentibacter heidelbergensis</name>
    <dbReference type="NCBI Taxonomy" id="1908258"/>
    <lineage>
        <taxon>Bacteria</taxon>
        <taxon>Pseudomonadati</taxon>
        <taxon>Pseudomonadota</taxon>
        <taxon>Gammaproteobacteria</taxon>
        <taxon>Pasteurellales</taxon>
        <taxon>Pasteurellaceae</taxon>
        <taxon>Rodentibacter</taxon>
    </lineage>
</organism>
<proteinExistence type="predicted"/>
<gene>
    <name evidence="2" type="ORF">BKK48_02060</name>
</gene>
<feature type="region of interest" description="Disordered" evidence="1">
    <location>
        <begin position="55"/>
        <end position="86"/>
    </location>
</feature>
<name>A0A1V3IBG6_9PAST</name>
<sequence length="86" mass="9968">MFKRGLTYALVAVIALGFINPAIAEKKKKGSGIIKKAVAAYVVYKVVKHYKDKKEEQQAKNKQHQDHYVEPYYDEECEDEDECEEE</sequence>
<comment type="caution">
    <text evidence="2">The sequence shown here is derived from an EMBL/GenBank/DDBJ whole genome shotgun (WGS) entry which is preliminary data.</text>
</comment>
<accession>A0A1V3IBG6</accession>
<dbReference type="EMBL" id="MLHH01000004">
    <property type="protein sequence ID" value="OOF37374.1"/>
    <property type="molecule type" value="Genomic_DNA"/>
</dbReference>
<evidence type="ECO:0000256" key="1">
    <source>
        <dbReference type="SAM" id="MobiDB-lite"/>
    </source>
</evidence>
<evidence type="ECO:0000313" key="2">
    <source>
        <dbReference type="EMBL" id="OOF37374.1"/>
    </source>
</evidence>
<feature type="compositionally biased region" description="Basic and acidic residues" evidence="1">
    <location>
        <begin position="55"/>
        <end position="69"/>
    </location>
</feature>
<keyword evidence="3" id="KW-1185">Reference proteome</keyword>
<protein>
    <submittedName>
        <fullName evidence="2">Uncharacterized protein</fullName>
    </submittedName>
</protein>
<evidence type="ECO:0000313" key="3">
    <source>
        <dbReference type="Proteomes" id="UP000189437"/>
    </source>
</evidence>
<dbReference type="Proteomes" id="UP000189437">
    <property type="component" value="Unassembled WGS sequence"/>
</dbReference>